<feature type="transmembrane region" description="Helical" evidence="1">
    <location>
        <begin position="6"/>
        <end position="27"/>
    </location>
</feature>
<evidence type="ECO:0000313" key="3">
    <source>
        <dbReference type="Proteomes" id="UP001501231"/>
    </source>
</evidence>
<accession>A0ABP5XNG4</accession>
<sequence>MNMPVLVDWLTLLLGPIVIISLVLSVFAKRSTSSAEAPLPAWGKVAQAVGMISAMLLGLLWILWGG</sequence>
<proteinExistence type="predicted"/>
<name>A0ABP5XNG4_9ACTN</name>
<reference evidence="3" key="1">
    <citation type="journal article" date="2019" name="Int. J. Syst. Evol. Microbiol.">
        <title>The Global Catalogue of Microorganisms (GCM) 10K type strain sequencing project: providing services to taxonomists for standard genome sequencing and annotation.</title>
        <authorList>
            <consortium name="The Broad Institute Genomics Platform"/>
            <consortium name="The Broad Institute Genome Sequencing Center for Infectious Disease"/>
            <person name="Wu L."/>
            <person name="Ma J."/>
        </authorList>
    </citation>
    <scope>NUCLEOTIDE SEQUENCE [LARGE SCALE GENOMIC DNA]</scope>
    <source>
        <strain evidence="3">JCM 3325</strain>
    </source>
</reference>
<comment type="caution">
    <text evidence="2">The sequence shown here is derived from an EMBL/GenBank/DDBJ whole genome shotgun (WGS) entry which is preliminary data.</text>
</comment>
<evidence type="ECO:0000313" key="2">
    <source>
        <dbReference type="EMBL" id="GAA2455308.1"/>
    </source>
</evidence>
<keyword evidence="1" id="KW-0812">Transmembrane</keyword>
<dbReference type="Proteomes" id="UP001501231">
    <property type="component" value="Unassembled WGS sequence"/>
</dbReference>
<keyword evidence="1" id="KW-0472">Membrane</keyword>
<organism evidence="2 3">
    <name type="scientific">Actinomadura vinacea</name>
    <dbReference type="NCBI Taxonomy" id="115336"/>
    <lineage>
        <taxon>Bacteria</taxon>
        <taxon>Bacillati</taxon>
        <taxon>Actinomycetota</taxon>
        <taxon>Actinomycetes</taxon>
        <taxon>Streptosporangiales</taxon>
        <taxon>Thermomonosporaceae</taxon>
        <taxon>Actinomadura</taxon>
    </lineage>
</organism>
<evidence type="ECO:0000256" key="1">
    <source>
        <dbReference type="SAM" id="Phobius"/>
    </source>
</evidence>
<gene>
    <name evidence="2" type="ORF">GCM10010191_88050</name>
</gene>
<dbReference type="RefSeq" id="WP_344597629.1">
    <property type="nucleotide sequence ID" value="NZ_BAAARW010000042.1"/>
</dbReference>
<keyword evidence="1" id="KW-1133">Transmembrane helix</keyword>
<keyword evidence="3" id="KW-1185">Reference proteome</keyword>
<feature type="transmembrane region" description="Helical" evidence="1">
    <location>
        <begin position="39"/>
        <end position="64"/>
    </location>
</feature>
<dbReference type="EMBL" id="BAAARW010000042">
    <property type="protein sequence ID" value="GAA2455308.1"/>
    <property type="molecule type" value="Genomic_DNA"/>
</dbReference>
<protein>
    <submittedName>
        <fullName evidence="2">Uncharacterized protein</fullName>
    </submittedName>
</protein>